<evidence type="ECO:0000313" key="3">
    <source>
        <dbReference type="Proteomes" id="UP000502508"/>
    </source>
</evidence>
<gene>
    <name evidence="2" type="ORF">Pflav_041170</name>
</gene>
<accession>A0A6F8XV92</accession>
<keyword evidence="3" id="KW-1185">Reference proteome</keyword>
<keyword evidence="1" id="KW-0732">Signal</keyword>
<evidence type="ECO:0000256" key="1">
    <source>
        <dbReference type="SAM" id="SignalP"/>
    </source>
</evidence>
<dbReference type="Proteomes" id="UP000502508">
    <property type="component" value="Chromosome"/>
</dbReference>
<dbReference type="KEGG" id="pfla:Pflav_041170"/>
<feature type="signal peptide" evidence="1">
    <location>
        <begin position="1"/>
        <end position="32"/>
    </location>
</feature>
<protein>
    <submittedName>
        <fullName evidence="2">Uncharacterized protein</fullName>
    </submittedName>
</protein>
<reference evidence="2 3" key="2">
    <citation type="submission" date="2020-03" db="EMBL/GenBank/DDBJ databases">
        <authorList>
            <person name="Ichikawa N."/>
            <person name="Kimura A."/>
            <person name="Kitahashi Y."/>
            <person name="Uohara A."/>
        </authorList>
    </citation>
    <scope>NUCLEOTIDE SEQUENCE [LARGE SCALE GENOMIC DNA]</scope>
    <source>
        <strain evidence="2 3">NBRC 107702</strain>
    </source>
</reference>
<reference evidence="2 3" key="1">
    <citation type="submission" date="2020-03" db="EMBL/GenBank/DDBJ databases">
        <title>Whole genome shotgun sequence of Phytohabitans flavus NBRC 107702.</title>
        <authorList>
            <person name="Komaki H."/>
            <person name="Tamura T."/>
        </authorList>
    </citation>
    <scope>NUCLEOTIDE SEQUENCE [LARGE SCALE GENOMIC DNA]</scope>
    <source>
        <strain evidence="2 3">NBRC 107702</strain>
    </source>
</reference>
<proteinExistence type="predicted"/>
<sequence length="350" mass="36418">MRSVRIRLGRASAVLAAAAIAAAVFPGAVAQAADTEYLVNPSFEQPGSNAAQPTGWQAALLDGETSPFRLVTQTFNAAGQFPPPAPVPDGQFALEVFWQVGSNLGQLGVGTRQTVNVPASNDLTFSYDAVQTFYADSRAVSWGGAVAEVEFTAGGQTNKLRYFNMNSRPDYSGLPTDSATTKYIIGEQFSGSGVWLSNSRDLDADIATKFGVSNFTITAVTVGNLQNRIATSPFSNMTSYFDNVHLTKAEVEAPEVPVSVSAQSRCIAGKAYVAVSARNDHNAPVSFEVESAFGAKSFTDVAAGASGYQSFATRQVSVGAGSVTVTATGTVGGQAATTVVTADYPAINCA</sequence>
<dbReference type="EMBL" id="AP022870">
    <property type="protein sequence ID" value="BCB77707.1"/>
    <property type="molecule type" value="Genomic_DNA"/>
</dbReference>
<evidence type="ECO:0000313" key="2">
    <source>
        <dbReference type="EMBL" id="BCB77707.1"/>
    </source>
</evidence>
<dbReference type="RefSeq" id="WP_173037424.1">
    <property type="nucleotide sequence ID" value="NZ_AP022870.1"/>
</dbReference>
<organism evidence="2 3">
    <name type="scientific">Phytohabitans flavus</name>
    <dbReference type="NCBI Taxonomy" id="1076124"/>
    <lineage>
        <taxon>Bacteria</taxon>
        <taxon>Bacillati</taxon>
        <taxon>Actinomycetota</taxon>
        <taxon>Actinomycetes</taxon>
        <taxon>Micromonosporales</taxon>
        <taxon>Micromonosporaceae</taxon>
    </lineage>
</organism>
<feature type="chain" id="PRO_5026165112" evidence="1">
    <location>
        <begin position="33"/>
        <end position="350"/>
    </location>
</feature>
<name>A0A6F8XV92_9ACTN</name>
<dbReference type="AlphaFoldDB" id="A0A6F8XV92"/>